<dbReference type="GO" id="GO:1901678">
    <property type="term" value="P:iron coordination entity transport"/>
    <property type="evidence" value="ECO:0007669"/>
    <property type="project" value="UniProtKB-ARBA"/>
</dbReference>
<protein>
    <submittedName>
        <fullName evidence="8">Iron-siderophore ABC transporter substrate-binding protein</fullName>
    </submittedName>
</protein>
<dbReference type="EMBL" id="RHHR01000043">
    <property type="protein sequence ID" value="RNB68603.1"/>
    <property type="molecule type" value="Genomic_DNA"/>
</dbReference>
<dbReference type="AlphaFoldDB" id="A0A3M8BZ20"/>
<keyword evidence="9" id="KW-1185">Reference proteome</keyword>
<sequence length="336" mass="37710">MWHAKHALFTLATFLLLMFVIAGCASSEQGGAANPPKQEVAQEQATAGNQEKQGTAEEQVRVVQHAMGSAEIKGTPQKVVTLYQSATDAALLLQVKPVGAVESIVEKPWYLYIREQMEGVTNVGAETQPNLEEIIALQPDLIIATKSRHEKIYDQLSAIAPTVVEEDHYHWKATLSLAANALNKEEEEKAFMAEWDKKTATFKEKMGDQLNTQVSIVDFRADHTRIFYKTFPNLVLDDLGLSSAPDQNSDDFVKLTTKETIPQMDADVIFDMTSMDRDDGRVDTRKDWTSHQLWKNLRAVKNNRVYQVDPVIWTNGSGPIAAMKMVDDVYTYFEVK</sequence>
<name>A0A3M8BZ20_9BACL</name>
<organism evidence="8 9">
    <name type="scientific">Brevibacillus invocatus</name>
    <dbReference type="NCBI Taxonomy" id="173959"/>
    <lineage>
        <taxon>Bacteria</taxon>
        <taxon>Bacillati</taxon>
        <taxon>Bacillota</taxon>
        <taxon>Bacilli</taxon>
        <taxon>Bacillales</taxon>
        <taxon>Paenibacillaceae</taxon>
        <taxon>Brevibacillus</taxon>
    </lineage>
</organism>
<dbReference type="PANTHER" id="PTHR30532">
    <property type="entry name" value="IRON III DICITRATE-BINDING PERIPLASMIC PROTEIN"/>
    <property type="match status" value="1"/>
</dbReference>
<reference evidence="8 9" key="1">
    <citation type="submission" date="2018-10" db="EMBL/GenBank/DDBJ databases">
        <title>Phylogenomics of Brevibacillus.</title>
        <authorList>
            <person name="Dunlap C."/>
        </authorList>
    </citation>
    <scope>NUCLEOTIDE SEQUENCE [LARGE SCALE GENOMIC DNA]</scope>
    <source>
        <strain evidence="8 9">JCM 12215</strain>
    </source>
</reference>
<dbReference type="RefSeq" id="WP_122910723.1">
    <property type="nucleotide sequence ID" value="NZ_CBCSBE010000034.1"/>
</dbReference>
<dbReference type="Pfam" id="PF01497">
    <property type="entry name" value="Peripla_BP_2"/>
    <property type="match status" value="1"/>
</dbReference>
<feature type="compositionally biased region" description="Polar residues" evidence="5">
    <location>
        <begin position="41"/>
        <end position="53"/>
    </location>
</feature>
<evidence type="ECO:0000313" key="9">
    <source>
        <dbReference type="Proteomes" id="UP000282028"/>
    </source>
</evidence>
<comment type="subcellular location">
    <subcellularLocation>
        <location evidence="1">Cell envelope</location>
    </subcellularLocation>
</comment>
<gene>
    <name evidence="8" type="ORF">EDM52_20045</name>
</gene>
<feature type="signal peptide" evidence="6">
    <location>
        <begin position="1"/>
        <end position="22"/>
    </location>
</feature>
<dbReference type="Gene3D" id="3.40.50.1980">
    <property type="entry name" value="Nitrogenase molybdenum iron protein domain"/>
    <property type="match status" value="2"/>
</dbReference>
<feature type="region of interest" description="Disordered" evidence="5">
    <location>
        <begin position="31"/>
        <end position="56"/>
    </location>
</feature>
<dbReference type="InterPro" id="IPR051313">
    <property type="entry name" value="Bact_iron-sidero_bind"/>
</dbReference>
<evidence type="ECO:0000256" key="2">
    <source>
        <dbReference type="ARBA" id="ARBA00008814"/>
    </source>
</evidence>
<accession>A0A3M8BZ20</accession>
<evidence type="ECO:0000256" key="5">
    <source>
        <dbReference type="SAM" id="MobiDB-lite"/>
    </source>
</evidence>
<proteinExistence type="inferred from homology"/>
<dbReference type="OrthoDB" id="9793175at2"/>
<dbReference type="InterPro" id="IPR002491">
    <property type="entry name" value="ABC_transptr_periplasmic_BD"/>
</dbReference>
<feature type="domain" description="Fe/B12 periplasmic-binding" evidence="7">
    <location>
        <begin position="78"/>
        <end position="336"/>
    </location>
</feature>
<dbReference type="PROSITE" id="PS50983">
    <property type="entry name" value="FE_B12_PBP"/>
    <property type="match status" value="1"/>
</dbReference>
<comment type="similarity">
    <text evidence="2">Belongs to the bacterial solute-binding protein 8 family.</text>
</comment>
<dbReference type="SUPFAM" id="SSF53807">
    <property type="entry name" value="Helical backbone' metal receptor"/>
    <property type="match status" value="1"/>
</dbReference>
<evidence type="ECO:0000256" key="6">
    <source>
        <dbReference type="SAM" id="SignalP"/>
    </source>
</evidence>
<dbReference type="CDD" id="cd01146">
    <property type="entry name" value="FhuD"/>
    <property type="match status" value="1"/>
</dbReference>
<evidence type="ECO:0000313" key="8">
    <source>
        <dbReference type="EMBL" id="RNB68603.1"/>
    </source>
</evidence>
<evidence type="ECO:0000256" key="3">
    <source>
        <dbReference type="ARBA" id="ARBA00022448"/>
    </source>
</evidence>
<keyword evidence="4 6" id="KW-0732">Signal</keyword>
<feature type="chain" id="PRO_5039684698" evidence="6">
    <location>
        <begin position="23"/>
        <end position="336"/>
    </location>
</feature>
<dbReference type="Proteomes" id="UP000282028">
    <property type="component" value="Unassembled WGS sequence"/>
</dbReference>
<dbReference type="PANTHER" id="PTHR30532:SF21">
    <property type="entry name" value="SIDEROPHORE-BINDING LIPOPROTEIN YFIY-RELATED"/>
    <property type="match status" value="1"/>
</dbReference>
<evidence type="ECO:0000259" key="7">
    <source>
        <dbReference type="PROSITE" id="PS50983"/>
    </source>
</evidence>
<keyword evidence="3" id="KW-0813">Transport</keyword>
<dbReference type="PROSITE" id="PS51257">
    <property type="entry name" value="PROKAR_LIPOPROTEIN"/>
    <property type="match status" value="1"/>
</dbReference>
<evidence type="ECO:0000256" key="1">
    <source>
        <dbReference type="ARBA" id="ARBA00004196"/>
    </source>
</evidence>
<evidence type="ECO:0000256" key="4">
    <source>
        <dbReference type="ARBA" id="ARBA00022729"/>
    </source>
</evidence>
<dbReference type="GO" id="GO:0030288">
    <property type="term" value="C:outer membrane-bounded periplasmic space"/>
    <property type="evidence" value="ECO:0007669"/>
    <property type="project" value="TreeGrafter"/>
</dbReference>
<comment type="caution">
    <text evidence="8">The sequence shown here is derived from an EMBL/GenBank/DDBJ whole genome shotgun (WGS) entry which is preliminary data.</text>
</comment>